<dbReference type="AlphaFoldDB" id="A0A3B0TET8"/>
<keyword evidence="4" id="KW-0055">Arginine biosynthesis</keyword>
<dbReference type="PANTHER" id="PTHR11587">
    <property type="entry name" value="ARGININOSUCCINATE SYNTHASE"/>
    <property type="match status" value="1"/>
</dbReference>
<dbReference type="EMBL" id="UOEQ01000126">
    <property type="protein sequence ID" value="VAW17141.1"/>
    <property type="molecule type" value="Genomic_DNA"/>
</dbReference>
<gene>
    <name evidence="11" type="ORF">MNBD_ALPHA11-1507</name>
</gene>
<keyword evidence="5 11" id="KW-0436">Ligase</keyword>
<evidence type="ECO:0000256" key="5">
    <source>
        <dbReference type="ARBA" id="ARBA00022598"/>
    </source>
</evidence>
<evidence type="ECO:0000256" key="6">
    <source>
        <dbReference type="ARBA" id="ARBA00022605"/>
    </source>
</evidence>
<keyword evidence="7" id="KW-0547">Nucleotide-binding</keyword>
<dbReference type="Gene3D" id="3.40.50.620">
    <property type="entry name" value="HUPs"/>
    <property type="match status" value="1"/>
</dbReference>
<dbReference type="InterPro" id="IPR048267">
    <property type="entry name" value="Arginosuc_syn_N"/>
</dbReference>
<evidence type="ECO:0000256" key="2">
    <source>
        <dbReference type="ARBA" id="ARBA00011881"/>
    </source>
</evidence>
<dbReference type="InterPro" id="IPR018223">
    <property type="entry name" value="Arginosuc_synth_CS"/>
</dbReference>
<dbReference type="FunFam" id="3.90.1260.10:FF:000007">
    <property type="entry name" value="Argininosuccinate synthase"/>
    <property type="match status" value="1"/>
</dbReference>
<dbReference type="GO" id="GO:0005524">
    <property type="term" value="F:ATP binding"/>
    <property type="evidence" value="ECO:0007669"/>
    <property type="project" value="UniProtKB-KW"/>
</dbReference>
<dbReference type="EC" id="6.3.4.5" evidence="3"/>
<keyword evidence="6" id="KW-0028">Amino-acid biosynthesis</keyword>
<protein>
    <recommendedName>
        <fullName evidence="3">argininosuccinate synthase</fullName>
        <ecNumber evidence="3">6.3.4.5</ecNumber>
    </recommendedName>
</protein>
<dbReference type="InterPro" id="IPR024074">
    <property type="entry name" value="AS_cat/multimer_dom_body"/>
</dbReference>
<dbReference type="FunFam" id="3.40.50.620:FF:000019">
    <property type="entry name" value="Argininosuccinate synthase"/>
    <property type="match status" value="1"/>
</dbReference>
<dbReference type="GO" id="GO:0000050">
    <property type="term" value="P:urea cycle"/>
    <property type="evidence" value="ECO:0007669"/>
    <property type="project" value="TreeGrafter"/>
</dbReference>
<sequence>MSKDINKVVLAYSGGLDTSIILKWLQNEYDCEVVTFTADLGQGEELEPARAKAEMMGIKEIHVEDLREEFVRDFVFPMFRANALYEGVYLLGTSIARPLISKRLVEIARETGADAVSHGATGKGNDQVRFELACYALDPSIKVIAPWREWDLQSRTKLIEYAQKNQIPVPKDKQGEAPFSVDANLLHTSSEGKVLEDPGVAAPEYVYQRTVAPEDAPDKAEIITIGFEKGDAVSIDGERLSPATLLTKLNLLGGRNGIGRLDLVENRYVGMKSRGVYETPGGTILLVAHRGIESITLDRGAAHLKDEIMPQYAQMIYNGFWFSPEREMLQALIDKSQTHVAGEVTLKLYKGSVSVVARTSPFSLYSEDLVTFEEGSGTYDHHDAQGFIQLNALRLKTYAARNLSSK</sequence>
<dbReference type="SUPFAM" id="SSF52402">
    <property type="entry name" value="Adenine nucleotide alpha hydrolases-like"/>
    <property type="match status" value="1"/>
</dbReference>
<feature type="domain" description="Arginosuccinate synthase C-terminal" evidence="10">
    <location>
        <begin position="179"/>
        <end position="398"/>
    </location>
</feature>
<feature type="domain" description="Arginosuccinate synthase-like N-terminal" evidence="9">
    <location>
        <begin position="7"/>
        <end position="168"/>
    </location>
</feature>
<dbReference type="CDD" id="cd01999">
    <property type="entry name" value="ASS"/>
    <property type="match status" value="1"/>
</dbReference>
<dbReference type="Pfam" id="PF00764">
    <property type="entry name" value="Arginosuc_synth"/>
    <property type="match status" value="1"/>
</dbReference>
<dbReference type="NCBIfam" id="TIGR00032">
    <property type="entry name" value="argG"/>
    <property type="match status" value="1"/>
</dbReference>
<evidence type="ECO:0000313" key="11">
    <source>
        <dbReference type="EMBL" id="VAW17141.1"/>
    </source>
</evidence>
<comment type="subunit">
    <text evidence="2">Homotetramer.</text>
</comment>
<dbReference type="GO" id="GO:0000053">
    <property type="term" value="P:argininosuccinate metabolic process"/>
    <property type="evidence" value="ECO:0007669"/>
    <property type="project" value="TreeGrafter"/>
</dbReference>
<dbReference type="PROSITE" id="PS00564">
    <property type="entry name" value="ARGININOSUCCIN_SYN_1"/>
    <property type="match status" value="1"/>
</dbReference>
<dbReference type="GO" id="GO:0004055">
    <property type="term" value="F:argininosuccinate synthase activity"/>
    <property type="evidence" value="ECO:0007669"/>
    <property type="project" value="UniProtKB-EC"/>
</dbReference>
<organism evidence="11">
    <name type="scientific">hydrothermal vent metagenome</name>
    <dbReference type="NCBI Taxonomy" id="652676"/>
    <lineage>
        <taxon>unclassified sequences</taxon>
        <taxon>metagenomes</taxon>
        <taxon>ecological metagenomes</taxon>
    </lineage>
</organism>
<dbReference type="InterPro" id="IPR014729">
    <property type="entry name" value="Rossmann-like_a/b/a_fold"/>
</dbReference>
<evidence type="ECO:0000256" key="7">
    <source>
        <dbReference type="ARBA" id="ARBA00022741"/>
    </source>
</evidence>
<dbReference type="GO" id="GO:0005737">
    <property type="term" value="C:cytoplasm"/>
    <property type="evidence" value="ECO:0007669"/>
    <property type="project" value="TreeGrafter"/>
</dbReference>
<dbReference type="PANTHER" id="PTHR11587:SF2">
    <property type="entry name" value="ARGININOSUCCINATE SYNTHASE"/>
    <property type="match status" value="1"/>
</dbReference>
<evidence type="ECO:0000259" key="10">
    <source>
        <dbReference type="Pfam" id="PF20979"/>
    </source>
</evidence>
<dbReference type="InterPro" id="IPR001518">
    <property type="entry name" value="Arginosuc_synth"/>
</dbReference>
<comment type="pathway">
    <text evidence="1">Amino-acid biosynthesis; L-arginine biosynthesis; L-arginine from L-ornithine and carbamoyl phosphate: step 2/3.</text>
</comment>
<dbReference type="InterPro" id="IPR023434">
    <property type="entry name" value="Arginosuc_synth_type_1_subfam"/>
</dbReference>
<reference evidence="11" key="1">
    <citation type="submission" date="2018-06" db="EMBL/GenBank/DDBJ databases">
        <authorList>
            <person name="Zhirakovskaya E."/>
        </authorList>
    </citation>
    <scope>NUCLEOTIDE SEQUENCE</scope>
</reference>
<keyword evidence="8" id="KW-0067">ATP-binding</keyword>
<evidence type="ECO:0000259" key="9">
    <source>
        <dbReference type="Pfam" id="PF00764"/>
    </source>
</evidence>
<proteinExistence type="inferred from homology"/>
<dbReference type="SUPFAM" id="SSF69864">
    <property type="entry name" value="Argininosuccinate synthetase, C-terminal domain"/>
    <property type="match status" value="1"/>
</dbReference>
<dbReference type="NCBIfam" id="NF001770">
    <property type="entry name" value="PRK00509.1"/>
    <property type="match status" value="1"/>
</dbReference>
<evidence type="ECO:0000256" key="4">
    <source>
        <dbReference type="ARBA" id="ARBA00022571"/>
    </source>
</evidence>
<dbReference type="InterPro" id="IPR048268">
    <property type="entry name" value="Arginosuc_syn_C"/>
</dbReference>
<evidence type="ECO:0000256" key="8">
    <source>
        <dbReference type="ARBA" id="ARBA00022840"/>
    </source>
</evidence>
<dbReference type="GO" id="GO:0006526">
    <property type="term" value="P:L-arginine biosynthetic process"/>
    <property type="evidence" value="ECO:0007669"/>
    <property type="project" value="UniProtKB-UniPathway"/>
</dbReference>
<dbReference type="Gene3D" id="3.90.1260.10">
    <property type="entry name" value="Argininosuccinate synthetase, chain A, domain 2"/>
    <property type="match status" value="1"/>
</dbReference>
<dbReference type="PROSITE" id="PS00565">
    <property type="entry name" value="ARGININOSUCCIN_SYN_2"/>
    <property type="match status" value="1"/>
</dbReference>
<evidence type="ECO:0000256" key="3">
    <source>
        <dbReference type="ARBA" id="ARBA00012286"/>
    </source>
</evidence>
<dbReference type="HAMAP" id="MF_00005">
    <property type="entry name" value="Arg_succ_synth_type1"/>
    <property type="match status" value="1"/>
</dbReference>
<name>A0A3B0TET8_9ZZZZ</name>
<dbReference type="UniPathway" id="UPA00068">
    <property type="reaction ID" value="UER00113"/>
</dbReference>
<accession>A0A3B0TET8</accession>
<dbReference type="Pfam" id="PF20979">
    <property type="entry name" value="Arginosuc_syn_C"/>
    <property type="match status" value="1"/>
</dbReference>
<evidence type="ECO:0000256" key="1">
    <source>
        <dbReference type="ARBA" id="ARBA00004967"/>
    </source>
</evidence>